<keyword evidence="2" id="KW-1185">Reference proteome</keyword>
<evidence type="ECO:0000313" key="2">
    <source>
        <dbReference type="Proteomes" id="UP000053758"/>
    </source>
</evidence>
<dbReference type="HOGENOM" id="CLU_269063_0_0_1"/>
<dbReference type="Proteomes" id="UP000053758">
    <property type="component" value="Unassembled WGS sequence"/>
</dbReference>
<reference evidence="2" key="1">
    <citation type="journal article" date="2014" name="Genome Announc.">
        <title>Draft Genome Sequence of the Yeast Pseudozyma antarctica Type Strain JCM10317, a Producer of the Glycolipid Biosurfactants, Mannosylerythritol Lipids.</title>
        <authorList>
            <person name="Saika A."/>
            <person name="Koike H."/>
            <person name="Hori T."/>
            <person name="Fukuoka T."/>
            <person name="Sato S."/>
            <person name="Habe H."/>
            <person name="Kitamoto D."/>
            <person name="Morita T."/>
        </authorList>
    </citation>
    <scope>NUCLEOTIDE SEQUENCE [LARGE SCALE GENOMIC DNA]</scope>
    <source>
        <strain evidence="2">JCM 10317</strain>
    </source>
</reference>
<organism evidence="1 2">
    <name type="scientific">Pseudozyma antarctica</name>
    <name type="common">Yeast</name>
    <name type="synonym">Candida antarctica</name>
    <dbReference type="NCBI Taxonomy" id="84753"/>
    <lineage>
        <taxon>Eukaryota</taxon>
        <taxon>Fungi</taxon>
        <taxon>Dikarya</taxon>
        <taxon>Basidiomycota</taxon>
        <taxon>Ustilaginomycotina</taxon>
        <taxon>Ustilaginomycetes</taxon>
        <taxon>Ustilaginales</taxon>
        <taxon>Ustilaginaceae</taxon>
        <taxon>Moesziomyces</taxon>
    </lineage>
</organism>
<accession>A0A081CBJ3</accession>
<dbReference type="GeneID" id="26303017"/>
<dbReference type="OrthoDB" id="2593174at2759"/>
<dbReference type="AlphaFoldDB" id="A0A081CBJ3"/>
<dbReference type="EMBL" id="DF830071">
    <property type="protein sequence ID" value="GAK64039.1"/>
    <property type="molecule type" value="Genomic_DNA"/>
</dbReference>
<proteinExistence type="predicted"/>
<evidence type="ECO:0000313" key="1">
    <source>
        <dbReference type="EMBL" id="GAK64039.1"/>
    </source>
</evidence>
<name>A0A081CBJ3_PSEA2</name>
<protein>
    <submittedName>
        <fullName evidence="1">Uncharacterized protein</fullName>
    </submittedName>
</protein>
<dbReference type="RefSeq" id="XP_014657679.1">
    <property type="nucleotide sequence ID" value="XM_014802193.1"/>
</dbReference>
<sequence length="1217" mass="129860">MNASIGADQSGLSDLSAASDLSMAEYLADDSPILTDQQKHRTTQPSSAVLSPPSSSRLPPTTPVSRVSGSSTGHVGPTPARLGGESSAAWTPSPDASSSRSATRVSAARKSSPRMARDANESMGSSLATFDYSNASFSESFLRQAGAHMLAGLDEATQRSSPSPSSSSPRYRTSSSPTVTARPLQPDPRTPFTGKSLRTRMAEAGMLDSPASSDGSSPSRSPTVRTGYNATQVQDEEEDIQDAQPSPNASLSPMRSNASSDQHGPALYSPSISSRLHQATDYSTELAAHDDWQEGLSMVPEESYVQDTSSIPASPPNQADNAKLQHESSAQDPVEEENSANASTHSVRQLDASKAVERPPLPQLASPSPDRAVLTPLGESSRPAQPKAASASALPQSKPPTPQSAPRSTNTPKSFMRLRMVTPARSSPLSRVVNFSPASSASSRQWQSPSSQASPEGAAAHISSSRDSPREGTSGTSPSSPTPGPPRRMDSPSISFSSARNNPQTPSSTVEPPSQERSFATPAARSPAKESYASPYPKTPKGGSEVIKATSTPSSMWSPATSASFATPASQRQQQATTTPHTTSQAEKLAFQASLTPEPAFGTPKWSPSPAPGAVQPSAGTKDKVASPQTTSESPQIDEHDSRSLLSSCSSSSGRKQSGCADNSREPEPAADTSSDATKAQPDASAKKEREVSLWSPQHSDSPSAARVSRMQLARRPAKPVAELGVIELAGVASAFDSLAELSDSRVARLLAQLQASTAYIDSLETALDAKERDEAQLRATWDAKDADLDEVRAALTQLSAQYAELVADAEAKDARMQELVGQLQGKVERAGEQRAAELERQLEEERRLREVERRDFEVRMQAIRSAPSTREAYDSPAPTADGGVSPERASEIEQAKAELRATLEKDFAVRRAMEDAPLQARIRELEEQLASRSLSGAAADEREAGGNEVELQREVDSLTAELDRRFEELCDVRAELDDVAAQRDAAEEHAAQLEQDLAEPAAASSELATLREELADKDGDLAQLDAELATLRSELADKDAELARLGEELLSARAAVRDAKPQPQPESQQEGSTRGSERVVELERSLANAELELVRLRKAHDALAQDNVHWSIALAAKQLELGMVKRNARFALKQPKQNVLPESLRANTKPQKPQDAQKSQELGKVDKADKVDKVVKAEKMAEPAFPAVPTTRPAAPNRAREHARQLLAQRRALLAA</sequence>
<gene>
    <name evidence="1" type="ORF">PAN0_004c2248</name>
</gene>